<dbReference type="STRING" id="151549.A0A4C1USF0"/>
<evidence type="ECO:0008006" key="3">
    <source>
        <dbReference type="Google" id="ProtNLM"/>
    </source>
</evidence>
<name>A0A4C1USF0_EUMVA</name>
<organism evidence="1 2">
    <name type="scientific">Eumeta variegata</name>
    <name type="common">Bagworm moth</name>
    <name type="synonym">Eumeta japonica</name>
    <dbReference type="NCBI Taxonomy" id="151549"/>
    <lineage>
        <taxon>Eukaryota</taxon>
        <taxon>Metazoa</taxon>
        <taxon>Ecdysozoa</taxon>
        <taxon>Arthropoda</taxon>
        <taxon>Hexapoda</taxon>
        <taxon>Insecta</taxon>
        <taxon>Pterygota</taxon>
        <taxon>Neoptera</taxon>
        <taxon>Endopterygota</taxon>
        <taxon>Lepidoptera</taxon>
        <taxon>Glossata</taxon>
        <taxon>Ditrysia</taxon>
        <taxon>Tineoidea</taxon>
        <taxon>Psychidae</taxon>
        <taxon>Oiketicinae</taxon>
        <taxon>Eumeta</taxon>
    </lineage>
</organism>
<proteinExistence type="predicted"/>
<reference evidence="1 2" key="1">
    <citation type="journal article" date="2019" name="Commun. Biol.">
        <title>The bagworm genome reveals a unique fibroin gene that provides high tensile strength.</title>
        <authorList>
            <person name="Kono N."/>
            <person name="Nakamura H."/>
            <person name="Ohtoshi R."/>
            <person name="Tomita M."/>
            <person name="Numata K."/>
            <person name="Arakawa K."/>
        </authorList>
    </citation>
    <scope>NUCLEOTIDE SEQUENCE [LARGE SCALE GENOMIC DNA]</scope>
</reference>
<dbReference type="OrthoDB" id="425681at2759"/>
<protein>
    <recommendedName>
        <fullName evidence="3">Reverse transcriptase domain-containing protein</fullName>
    </recommendedName>
</protein>
<keyword evidence="2" id="KW-1185">Reference proteome</keyword>
<dbReference type="Proteomes" id="UP000299102">
    <property type="component" value="Unassembled WGS sequence"/>
</dbReference>
<evidence type="ECO:0000313" key="1">
    <source>
        <dbReference type="EMBL" id="GBP29378.1"/>
    </source>
</evidence>
<dbReference type="AlphaFoldDB" id="A0A4C1USF0"/>
<gene>
    <name evidence="1" type="ORF">EVAR_22750_1</name>
</gene>
<accession>A0A4C1USF0</accession>
<dbReference type="EMBL" id="BGZK01000219">
    <property type="protein sequence ID" value="GBP29378.1"/>
    <property type="molecule type" value="Genomic_DNA"/>
</dbReference>
<evidence type="ECO:0000313" key="2">
    <source>
        <dbReference type="Proteomes" id="UP000299102"/>
    </source>
</evidence>
<comment type="caution">
    <text evidence="1">The sequence shown here is derived from an EMBL/GenBank/DDBJ whole genome shotgun (WGS) entry which is preliminary data.</text>
</comment>
<sequence>MRHLAFRGLRAALTQPRRFRLMDIRDSRGCHQCVVGLLSKNGISDGERNGLMERGGGSFHKKLWVDGEGVCSHKIKSFGCEPYRVMIYDKLCPKHNASEYIYHRKCRERPSHNVRGRGVCLCARAAAAPACEREGSQLKIFAFAERAPVKIYRFNFKLVPINEVSGELDEDHKVHTVTHTQGMRPTTDHVNKWGAPEELFQIVFGCEDTVAKDNFTTTEYKIDDGNESEITMDEIMKALKHMKVGKAAGYDRVSSEMLRGGGGTVTGLLYQLFNKCWKSHREYECGLRMDGLSVKCLLYVYDQVMFVPSTCGLQKMVNEINDSVKERGMNVRVDKTKLMVFKRGESTTEYVILIEVEKVEQVK</sequence>